<dbReference type="Pfam" id="PF10604">
    <property type="entry name" value="Polyketide_cyc2"/>
    <property type="match status" value="1"/>
</dbReference>
<dbReference type="AlphaFoldDB" id="A0A7D6VND1"/>
<dbReference type="InterPro" id="IPR023393">
    <property type="entry name" value="START-like_dom_sf"/>
</dbReference>
<dbReference type="Gene3D" id="3.30.530.20">
    <property type="match status" value="1"/>
</dbReference>
<dbReference type="RefSeq" id="WP_181584754.1">
    <property type="nucleotide sequence ID" value="NZ_CP059399.1"/>
</dbReference>
<evidence type="ECO:0000313" key="1">
    <source>
        <dbReference type="EMBL" id="QLY33590.1"/>
    </source>
</evidence>
<dbReference type="Proteomes" id="UP000515512">
    <property type="component" value="Chromosome"/>
</dbReference>
<keyword evidence="2" id="KW-1185">Reference proteome</keyword>
<gene>
    <name evidence="1" type="ORF">H0264_16335</name>
</gene>
<proteinExistence type="predicted"/>
<dbReference type="EMBL" id="CP059399">
    <property type="protein sequence ID" value="QLY33590.1"/>
    <property type="molecule type" value="Genomic_DNA"/>
</dbReference>
<evidence type="ECO:0000313" key="2">
    <source>
        <dbReference type="Proteomes" id="UP000515512"/>
    </source>
</evidence>
<dbReference type="InterPro" id="IPR019587">
    <property type="entry name" value="Polyketide_cyclase/dehydratase"/>
</dbReference>
<sequence length="145" mass="15873">MTELVAETRIDRPAAAVWALLADYGNDPRWRRGVHTMAPEPPGPVTAGTRTAEVLRFAGRTYLNNGEVLAVEPGRSFRWRTTSGVRATGSRTVEPAGAGSCVVRLRVHIQPSGVDRLVALVFGGLLRRNLIRDLERFRVLAESNA</sequence>
<organism evidence="1 2">
    <name type="scientific">Nocardia huaxiensis</name>
    <dbReference type="NCBI Taxonomy" id="2755382"/>
    <lineage>
        <taxon>Bacteria</taxon>
        <taxon>Bacillati</taxon>
        <taxon>Actinomycetota</taxon>
        <taxon>Actinomycetes</taxon>
        <taxon>Mycobacteriales</taxon>
        <taxon>Nocardiaceae</taxon>
        <taxon>Nocardia</taxon>
    </lineage>
</organism>
<protein>
    <submittedName>
        <fullName evidence="1">SRPBCC family protein</fullName>
    </submittedName>
</protein>
<reference evidence="1 2" key="1">
    <citation type="submission" date="2020-07" db="EMBL/GenBank/DDBJ databases">
        <authorList>
            <person name="Zhuang K."/>
            <person name="Ran Y."/>
        </authorList>
    </citation>
    <scope>NUCLEOTIDE SEQUENCE [LARGE SCALE GENOMIC DNA]</scope>
    <source>
        <strain evidence="1 2">WCH-YHL-001</strain>
    </source>
</reference>
<dbReference type="KEGG" id="nhu:H0264_16335"/>
<name>A0A7D6VND1_9NOCA</name>
<accession>A0A7D6VND1</accession>
<dbReference type="SUPFAM" id="SSF55961">
    <property type="entry name" value="Bet v1-like"/>
    <property type="match status" value="1"/>
</dbReference>